<evidence type="ECO:0000256" key="2">
    <source>
        <dbReference type="ARBA" id="ARBA00004370"/>
    </source>
</evidence>
<feature type="transmembrane region" description="Helical" evidence="13">
    <location>
        <begin position="9"/>
        <end position="27"/>
    </location>
</feature>
<evidence type="ECO:0000259" key="14">
    <source>
        <dbReference type="PROSITE" id="PS50109"/>
    </source>
</evidence>
<evidence type="ECO:0000256" key="6">
    <source>
        <dbReference type="ARBA" id="ARBA00022692"/>
    </source>
</evidence>
<evidence type="ECO:0000256" key="11">
    <source>
        <dbReference type="ARBA" id="ARBA00023012"/>
    </source>
</evidence>
<dbReference type="Gene3D" id="3.30.565.10">
    <property type="entry name" value="Histidine kinase-like ATPase, C-terminal domain"/>
    <property type="match status" value="1"/>
</dbReference>
<evidence type="ECO:0000256" key="8">
    <source>
        <dbReference type="ARBA" id="ARBA00022777"/>
    </source>
</evidence>
<dbReference type="PRINTS" id="PR00344">
    <property type="entry name" value="BCTRLSENSOR"/>
</dbReference>
<reference evidence="15" key="1">
    <citation type="submission" date="2020-10" db="EMBL/GenBank/DDBJ databases">
        <authorList>
            <person name="Gilroy R."/>
        </authorList>
    </citation>
    <scope>NUCLEOTIDE SEQUENCE</scope>
    <source>
        <strain evidence="15">CHK190-19873</strain>
    </source>
</reference>
<protein>
    <recommendedName>
        <fullName evidence="3">histidine kinase</fullName>
        <ecNumber evidence="3">2.7.13.3</ecNumber>
    </recommendedName>
</protein>
<reference evidence="15" key="2">
    <citation type="journal article" date="2021" name="PeerJ">
        <title>Extensive microbial diversity within the chicken gut microbiome revealed by metagenomics and culture.</title>
        <authorList>
            <person name="Gilroy R."/>
            <person name="Ravi A."/>
            <person name="Getino M."/>
            <person name="Pursley I."/>
            <person name="Horton D.L."/>
            <person name="Alikhan N.F."/>
            <person name="Baker D."/>
            <person name="Gharbi K."/>
            <person name="Hall N."/>
            <person name="Watson M."/>
            <person name="Adriaenssens E.M."/>
            <person name="Foster-Nyarko E."/>
            <person name="Jarju S."/>
            <person name="Secka A."/>
            <person name="Antonio M."/>
            <person name="Oren A."/>
            <person name="Chaudhuri R.R."/>
            <person name="La Ragione R."/>
            <person name="Hildebrand F."/>
            <person name="Pallen M.J."/>
        </authorList>
    </citation>
    <scope>NUCLEOTIDE SEQUENCE</scope>
    <source>
        <strain evidence="15">CHK190-19873</strain>
    </source>
</reference>
<dbReference type="InterPro" id="IPR003594">
    <property type="entry name" value="HATPase_dom"/>
</dbReference>
<evidence type="ECO:0000256" key="3">
    <source>
        <dbReference type="ARBA" id="ARBA00012438"/>
    </source>
</evidence>
<keyword evidence="8 15" id="KW-0418">Kinase</keyword>
<dbReference type="InterPro" id="IPR003661">
    <property type="entry name" value="HisK_dim/P_dom"/>
</dbReference>
<comment type="catalytic activity">
    <reaction evidence="1">
        <text>ATP + protein L-histidine = ADP + protein N-phospho-L-histidine.</text>
        <dbReference type="EC" id="2.7.13.3"/>
    </reaction>
</comment>
<keyword evidence="9" id="KW-0067">ATP-binding</keyword>
<evidence type="ECO:0000256" key="5">
    <source>
        <dbReference type="ARBA" id="ARBA00022679"/>
    </source>
</evidence>
<gene>
    <name evidence="15" type="ORF">IAB44_02785</name>
</gene>
<keyword evidence="10 13" id="KW-1133">Transmembrane helix</keyword>
<dbReference type="InterPro" id="IPR050351">
    <property type="entry name" value="BphY/WalK/GraS-like"/>
</dbReference>
<dbReference type="InterPro" id="IPR036890">
    <property type="entry name" value="HATPase_C_sf"/>
</dbReference>
<dbReference type="PANTHER" id="PTHR45453">
    <property type="entry name" value="PHOSPHATE REGULON SENSOR PROTEIN PHOR"/>
    <property type="match status" value="1"/>
</dbReference>
<dbReference type="InterPro" id="IPR005467">
    <property type="entry name" value="His_kinase_dom"/>
</dbReference>
<dbReference type="SMART" id="SM00388">
    <property type="entry name" value="HisKA"/>
    <property type="match status" value="1"/>
</dbReference>
<feature type="transmembrane region" description="Helical" evidence="13">
    <location>
        <begin position="67"/>
        <end position="91"/>
    </location>
</feature>
<keyword evidence="6 13" id="KW-0812">Transmembrane</keyword>
<comment type="subcellular location">
    <subcellularLocation>
        <location evidence="2">Membrane</location>
    </subcellularLocation>
</comment>
<dbReference type="SMART" id="SM00387">
    <property type="entry name" value="HATPase_c"/>
    <property type="match status" value="1"/>
</dbReference>
<dbReference type="FunFam" id="3.30.565.10:FF:000013">
    <property type="entry name" value="Two-component sensor histidine kinase"/>
    <property type="match status" value="1"/>
</dbReference>
<dbReference type="InterPro" id="IPR036097">
    <property type="entry name" value="HisK_dim/P_sf"/>
</dbReference>
<dbReference type="AlphaFoldDB" id="A0A9D1EQM0"/>
<dbReference type="GO" id="GO:0004721">
    <property type="term" value="F:phosphoprotein phosphatase activity"/>
    <property type="evidence" value="ECO:0007669"/>
    <property type="project" value="TreeGrafter"/>
</dbReference>
<evidence type="ECO:0000256" key="13">
    <source>
        <dbReference type="SAM" id="Phobius"/>
    </source>
</evidence>
<feature type="domain" description="Histidine kinase" evidence="14">
    <location>
        <begin position="158"/>
        <end position="374"/>
    </location>
</feature>
<keyword evidence="11" id="KW-0902">Two-component regulatory system</keyword>
<evidence type="ECO:0000313" key="15">
    <source>
        <dbReference type="EMBL" id="HIS30462.1"/>
    </source>
</evidence>
<dbReference type="Proteomes" id="UP000823935">
    <property type="component" value="Unassembled WGS sequence"/>
</dbReference>
<evidence type="ECO:0000256" key="1">
    <source>
        <dbReference type="ARBA" id="ARBA00000085"/>
    </source>
</evidence>
<organism evidence="15 16">
    <name type="scientific">Candidatus Limivivens intestinipullorum</name>
    <dbReference type="NCBI Taxonomy" id="2840858"/>
    <lineage>
        <taxon>Bacteria</taxon>
        <taxon>Bacillati</taxon>
        <taxon>Bacillota</taxon>
        <taxon>Clostridia</taxon>
        <taxon>Lachnospirales</taxon>
        <taxon>Lachnospiraceae</taxon>
        <taxon>Lachnospiraceae incertae sedis</taxon>
        <taxon>Candidatus Limivivens</taxon>
    </lineage>
</organism>
<dbReference type="EMBL" id="DVIQ01000018">
    <property type="protein sequence ID" value="HIS30462.1"/>
    <property type="molecule type" value="Genomic_DNA"/>
</dbReference>
<dbReference type="SUPFAM" id="SSF47384">
    <property type="entry name" value="Homodimeric domain of signal transducing histidine kinase"/>
    <property type="match status" value="1"/>
</dbReference>
<evidence type="ECO:0000256" key="4">
    <source>
        <dbReference type="ARBA" id="ARBA00022553"/>
    </source>
</evidence>
<sequence>MNKVKLSAIFRVFLATMVFCIIVVFLFDTRFNGLIPDWFVKNFVWQQSSLEDGYINSGIYWPKLKNFLIFFFFLFSVALVCVVWFACAAYGKYKSRETVSRLTAEIQSYLEDSSADLDVFSQEFLSVSLLISRLRSRAAEKEKLLEQETSRKNDLITYLAHDLKTPLASVIGYLCLLTENPDLPESLKEKYTEIALDKTYRLEQLINEFFEITRYSLHSIVVNPEKIHLKTMLLQIADEFYPILEADGKTISVDAPADLILVGDADKLARVFNNILKNAAAYSYEHTPIHIRAYQRDGWTIITFVNQGTPIPPHQLETIFEKFYRLDTARSSKTGGSGLGLAIAKEIVTAHHGTILAASDAENTVFTIRLPNPPQPVQPS</sequence>
<dbReference type="EC" id="2.7.13.3" evidence="3"/>
<keyword evidence="5" id="KW-0808">Transferase</keyword>
<dbReference type="GO" id="GO:0016036">
    <property type="term" value="P:cellular response to phosphate starvation"/>
    <property type="evidence" value="ECO:0007669"/>
    <property type="project" value="TreeGrafter"/>
</dbReference>
<dbReference type="GO" id="GO:0005886">
    <property type="term" value="C:plasma membrane"/>
    <property type="evidence" value="ECO:0007669"/>
    <property type="project" value="TreeGrafter"/>
</dbReference>
<dbReference type="Pfam" id="PF00512">
    <property type="entry name" value="HisKA"/>
    <property type="match status" value="1"/>
</dbReference>
<dbReference type="GO" id="GO:0005524">
    <property type="term" value="F:ATP binding"/>
    <property type="evidence" value="ECO:0007669"/>
    <property type="project" value="UniProtKB-KW"/>
</dbReference>
<evidence type="ECO:0000256" key="12">
    <source>
        <dbReference type="ARBA" id="ARBA00023136"/>
    </source>
</evidence>
<evidence type="ECO:0000313" key="16">
    <source>
        <dbReference type="Proteomes" id="UP000823935"/>
    </source>
</evidence>
<dbReference type="SUPFAM" id="SSF55874">
    <property type="entry name" value="ATPase domain of HSP90 chaperone/DNA topoisomerase II/histidine kinase"/>
    <property type="match status" value="1"/>
</dbReference>
<keyword evidence="12 13" id="KW-0472">Membrane</keyword>
<evidence type="ECO:0000256" key="9">
    <source>
        <dbReference type="ARBA" id="ARBA00022840"/>
    </source>
</evidence>
<evidence type="ECO:0000256" key="7">
    <source>
        <dbReference type="ARBA" id="ARBA00022741"/>
    </source>
</evidence>
<proteinExistence type="predicted"/>
<dbReference type="InterPro" id="IPR004358">
    <property type="entry name" value="Sig_transdc_His_kin-like_C"/>
</dbReference>
<dbReference type="GO" id="GO:0000155">
    <property type="term" value="F:phosphorelay sensor kinase activity"/>
    <property type="evidence" value="ECO:0007669"/>
    <property type="project" value="InterPro"/>
</dbReference>
<accession>A0A9D1EQM0</accession>
<dbReference type="Gene3D" id="1.10.287.130">
    <property type="match status" value="1"/>
</dbReference>
<dbReference type="CDD" id="cd00082">
    <property type="entry name" value="HisKA"/>
    <property type="match status" value="1"/>
</dbReference>
<evidence type="ECO:0000256" key="10">
    <source>
        <dbReference type="ARBA" id="ARBA00022989"/>
    </source>
</evidence>
<dbReference type="PANTHER" id="PTHR45453:SF1">
    <property type="entry name" value="PHOSPHATE REGULON SENSOR PROTEIN PHOR"/>
    <property type="match status" value="1"/>
</dbReference>
<name>A0A9D1EQM0_9FIRM</name>
<keyword evidence="4" id="KW-0597">Phosphoprotein</keyword>
<comment type="caution">
    <text evidence="15">The sequence shown here is derived from an EMBL/GenBank/DDBJ whole genome shotgun (WGS) entry which is preliminary data.</text>
</comment>
<dbReference type="PROSITE" id="PS50109">
    <property type="entry name" value="HIS_KIN"/>
    <property type="match status" value="1"/>
</dbReference>
<keyword evidence="7" id="KW-0547">Nucleotide-binding</keyword>
<dbReference type="Pfam" id="PF02518">
    <property type="entry name" value="HATPase_c"/>
    <property type="match status" value="1"/>
</dbReference>